<evidence type="ECO:0000259" key="2">
    <source>
        <dbReference type="Pfam" id="PF13276"/>
    </source>
</evidence>
<dbReference type="RefSeq" id="WP_381528323.1">
    <property type="nucleotide sequence ID" value="NZ_JBHULN010000030.1"/>
</dbReference>
<protein>
    <submittedName>
        <fullName evidence="3">IS3 family transposase</fullName>
    </submittedName>
</protein>
<accession>A0ABW5ME73</accession>
<proteinExistence type="predicted"/>
<dbReference type="EMBL" id="JBHULN010000030">
    <property type="protein sequence ID" value="MFD2574514.1"/>
    <property type="molecule type" value="Genomic_DNA"/>
</dbReference>
<organism evidence="3 4">
    <name type="scientific">Spirosoma soli</name>
    <dbReference type="NCBI Taxonomy" id="1770529"/>
    <lineage>
        <taxon>Bacteria</taxon>
        <taxon>Pseudomonadati</taxon>
        <taxon>Bacteroidota</taxon>
        <taxon>Cytophagia</taxon>
        <taxon>Cytophagales</taxon>
        <taxon>Cytophagaceae</taxon>
        <taxon>Spirosoma</taxon>
    </lineage>
</organism>
<dbReference type="Proteomes" id="UP001597469">
    <property type="component" value="Unassembled WGS sequence"/>
</dbReference>
<dbReference type="Pfam" id="PF13276">
    <property type="entry name" value="HTH_21"/>
    <property type="match status" value="1"/>
</dbReference>
<dbReference type="InterPro" id="IPR025948">
    <property type="entry name" value="HTH-like_dom"/>
</dbReference>
<evidence type="ECO:0000256" key="1">
    <source>
        <dbReference type="SAM" id="MobiDB-lite"/>
    </source>
</evidence>
<feature type="domain" description="HTH-like" evidence="2">
    <location>
        <begin position="2"/>
        <end position="51"/>
    </location>
</feature>
<name>A0ABW5ME73_9BACT</name>
<dbReference type="PANTHER" id="PTHR46889:SF7">
    <property type="entry name" value="TRANSPOSASE FOR INSERTION SEQUENCE ELEMENT IS904"/>
    <property type="match status" value="1"/>
</dbReference>
<feature type="region of interest" description="Disordered" evidence="1">
    <location>
        <begin position="45"/>
        <end position="71"/>
    </location>
</feature>
<sequence>MIKQVFAGHKRRYGSRRIVAELKKQGHEVGWHQVWTLMKQAGLQPIQPHQRPGPAKSFVPRTTDSTHGKGYWPNLLLDQPLLQGP</sequence>
<dbReference type="InterPro" id="IPR050900">
    <property type="entry name" value="Transposase_IS3/IS150/IS904"/>
</dbReference>
<comment type="caution">
    <text evidence="3">The sequence shown here is derived from an EMBL/GenBank/DDBJ whole genome shotgun (WGS) entry which is preliminary data.</text>
</comment>
<evidence type="ECO:0000313" key="3">
    <source>
        <dbReference type="EMBL" id="MFD2574514.1"/>
    </source>
</evidence>
<dbReference type="PANTHER" id="PTHR46889">
    <property type="entry name" value="TRANSPOSASE INSF FOR INSERTION SEQUENCE IS3B-RELATED"/>
    <property type="match status" value="1"/>
</dbReference>
<reference evidence="4" key="1">
    <citation type="journal article" date="2019" name="Int. J. Syst. Evol. Microbiol.">
        <title>The Global Catalogue of Microorganisms (GCM) 10K type strain sequencing project: providing services to taxonomists for standard genome sequencing and annotation.</title>
        <authorList>
            <consortium name="The Broad Institute Genomics Platform"/>
            <consortium name="The Broad Institute Genome Sequencing Center for Infectious Disease"/>
            <person name="Wu L."/>
            <person name="Ma J."/>
        </authorList>
    </citation>
    <scope>NUCLEOTIDE SEQUENCE [LARGE SCALE GENOMIC DNA]</scope>
    <source>
        <strain evidence="4">KCTC 42805</strain>
    </source>
</reference>
<keyword evidence="4" id="KW-1185">Reference proteome</keyword>
<evidence type="ECO:0000313" key="4">
    <source>
        <dbReference type="Proteomes" id="UP001597469"/>
    </source>
</evidence>
<gene>
    <name evidence="3" type="ORF">ACFSUS_28015</name>
</gene>